<evidence type="ECO:0000313" key="17">
    <source>
        <dbReference type="Proteomes" id="UP000189705"/>
    </source>
</evidence>
<dbReference type="Gene3D" id="1.10.630.10">
    <property type="entry name" value="Cytochrome P450"/>
    <property type="match status" value="1"/>
</dbReference>
<dbReference type="GO" id="GO:0006805">
    <property type="term" value="P:xenobiotic metabolic process"/>
    <property type="evidence" value="ECO:0007669"/>
    <property type="project" value="TreeGrafter"/>
</dbReference>
<keyword evidence="12 15" id="KW-0503">Monooxygenase</keyword>
<dbReference type="PANTHER" id="PTHR24300:SF356">
    <property type="entry name" value="CYTOCHROME P450 2E1"/>
    <property type="match status" value="1"/>
</dbReference>
<dbReference type="SUPFAM" id="SSF48264">
    <property type="entry name" value="Cytochrome P450"/>
    <property type="match status" value="1"/>
</dbReference>
<dbReference type="GO" id="GO:0019373">
    <property type="term" value="P:epoxygenase P450 pathway"/>
    <property type="evidence" value="ECO:0007669"/>
    <property type="project" value="TreeGrafter"/>
</dbReference>
<dbReference type="InterPro" id="IPR002401">
    <property type="entry name" value="Cyt_P450_E_grp-I"/>
</dbReference>
<evidence type="ECO:0000256" key="16">
    <source>
        <dbReference type="SAM" id="Phobius"/>
    </source>
</evidence>
<comment type="similarity">
    <text evidence="4 15">Belongs to the cytochrome P450 family.</text>
</comment>
<accession>A0A3Q0H5N3</accession>
<name>A0A3Q0H5N3_ALLSI</name>
<evidence type="ECO:0000256" key="12">
    <source>
        <dbReference type="ARBA" id="ARBA00023033"/>
    </source>
</evidence>
<evidence type="ECO:0000256" key="11">
    <source>
        <dbReference type="ARBA" id="ARBA00023004"/>
    </source>
</evidence>
<dbReference type="InterPro" id="IPR036396">
    <property type="entry name" value="Cyt_P450_sf"/>
</dbReference>
<dbReference type="Proteomes" id="UP000189705">
    <property type="component" value="Unplaced"/>
</dbReference>
<keyword evidence="17" id="KW-1185">Reference proteome</keyword>
<feature type="transmembrane region" description="Helical" evidence="16">
    <location>
        <begin position="6"/>
        <end position="24"/>
    </location>
</feature>
<dbReference type="PRINTS" id="PR00385">
    <property type="entry name" value="P450"/>
</dbReference>
<evidence type="ECO:0000256" key="4">
    <source>
        <dbReference type="ARBA" id="ARBA00010617"/>
    </source>
</evidence>
<evidence type="ECO:0000313" key="18">
    <source>
        <dbReference type="RefSeq" id="XP_025066952.1"/>
    </source>
</evidence>
<dbReference type="EC" id="1.14.14.1" evidence="5"/>
<dbReference type="Pfam" id="PF00067">
    <property type="entry name" value="p450"/>
    <property type="match status" value="2"/>
</dbReference>
<feature type="binding site" description="axial binding residue" evidence="14">
    <location>
        <position position="389"/>
    </location>
    <ligand>
        <name>heme</name>
        <dbReference type="ChEBI" id="CHEBI:30413"/>
    </ligand>
    <ligandPart>
        <name>Fe</name>
        <dbReference type="ChEBI" id="CHEBI:18248"/>
    </ligandPart>
</feature>
<dbReference type="InterPro" id="IPR001128">
    <property type="entry name" value="Cyt_P450"/>
</dbReference>
<dbReference type="AlphaFoldDB" id="A0A3Q0H5N3"/>
<protein>
    <recommendedName>
        <fullName evidence="5">unspecific monooxygenase</fullName>
        <ecNumber evidence="5">1.14.14.1</ecNumber>
    </recommendedName>
</protein>
<comment type="subcellular location">
    <subcellularLocation>
        <location evidence="3">Endoplasmic reticulum membrane</location>
        <topology evidence="3">Peripheral membrane protein</topology>
    </subcellularLocation>
    <subcellularLocation>
        <location evidence="2">Microsome membrane</location>
        <topology evidence="2">Peripheral membrane protein</topology>
    </subcellularLocation>
</comment>
<evidence type="ECO:0000256" key="6">
    <source>
        <dbReference type="ARBA" id="ARBA00022617"/>
    </source>
</evidence>
<keyword evidence="9" id="KW-0492">Microsome</keyword>
<keyword evidence="7 14" id="KW-0479">Metal-binding</keyword>
<evidence type="ECO:0000256" key="3">
    <source>
        <dbReference type="ARBA" id="ARBA00004406"/>
    </source>
</evidence>
<dbReference type="GeneID" id="102385966"/>
<evidence type="ECO:0000256" key="1">
    <source>
        <dbReference type="ARBA" id="ARBA00001971"/>
    </source>
</evidence>
<dbReference type="PANTHER" id="PTHR24300">
    <property type="entry name" value="CYTOCHROME P450 508A4-RELATED"/>
    <property type="match status" value="1"/>
</dbReference>
<evidence type="ECO:0000256" key="5">
    <source>
        <dbReference type="ARBA" id="ARBA00012109"/>
    </source>
</evidence>
<keyword evidence="16" id="KW-0812">Transmembrane</keyword>
<keyword evidence="10 15" id="KW-0560">Oxidoreductase</keyword>
<gene>
    <name evidence="18" type="primary">LOC102385966</name>
</gene>
<organism evidence="17 18">
    <name type="scientific">Alligator sinensis</name>
    <name type="common">Chinese alligator</name>
    <dbReference type="NCBI Taxonomy" id="38654"/>
    <lineage>
        <taxon>Eukaryota</taxon>
        <taxon>Metazoa</taxon>
        <taxon>Chordata</taxon>
        <taxon>Craniata</taxon>
        <taxon>Vertebrata</taxon>
        <taxon>Euteleostomi</taxon>
        <taxon>Archelosauria</taxon>
        <taxon>Archosauria</taxon>
        <taxon>Crocodylia</taxon>
        <taxon>Alligatoridae</taxon>
        <taxon>Alligatorinae</taxon>
        <taxon>Alligator</taxon>
    </lineage>
</organism>
<dbReference type="GO" id="GO:0016712">
    <property type="term" value="F:oxidoreductase activity, acting on paired donors, with incorporation or reduction of molecular oxygen, reduced flavin or flavoprotein as one donor, and incorporation of one atom of oxygen"/>
    <property type="evidence" value="ECO:0007669"/>
    <property type="project" value="UniProtKB-EC"/>
</dbReference>
<dbReference type="GO" id="GO:0005506">
    <property type="term" value="F:iron ion binding"/>
    <property type="evidence" value="ECO:0007669"/>
    <property type="project" value="InterPro"/>
</dbReference>
<dbReference type="PRINTS" id="PR00463">
    <property type="entry name" value="EP450I"/>
</dbReference>
<proteinExistence type="inferred from homology"/>
<dbReference type="PROSITE" id="PS00086">
    <property type="entry name" value="CYTOCHROME_P450"/>
    <property type="match status" value="1"/>
</dbReference>
<evidence type="ECO:0000256" key="10">
    <source>
        <dbReference type="ARBA" id="ARBA00023002"/>
    </source>
</evidence>
<dbReference type="GO" id="GO:0020037">
    <property type="term" value="F:heme binding"/>
    <property type="evidence" value="ECO:0007669"/>
    <property type="project" value="InterPro"/>
</dbReference>
<keyword evidence="6 14" id="KW-0349">Heme</keyword>
<dbReference type="GO" id="GO:0005789">
    <property type="term" value="C:endoplasmic reticulum membrane"/>
    <property type="evidence" value="ECO:0007669"/>
    <property type="project" value="UniProtKB-SubCell"/>
</dbReference>
<dbReference type="GO" id="GO:0008392">
    <property type="term" value="F:arachidonate epoxygenase activity"/>
    <property type="evidence" value="ECO:0007669"/>
    <property type="project" value="TreeGrafter"/>
</dbReference>
<evidence type="ECO:0000256" key="9">
    <source>
        <dbReference type="ARBA" id="ARBA00022848"/>
    </source>
</evidence>
<evidence type="ECO:0000256" key="7">
    <source>
        <dbReference type="ARBA" id="ARBA00022723"/>
    </source>
</evidence>
<keyword evidence="8" id="KW-0256">Endoplasmic reticulum</keyword>
<dbReference type="InterPro" id="IPR050182">
    <property type="entry name" value="Cytochrome_P450_fam2"/>
</dbReference>
<evidence type="ECO:0000256" key="8">
    <source>
        <dbReference type="ARBA" id="ARBA00022824"/>
    </source>
</evidence>
<dbReference type="RefSeq" id="XP_025066952.1">
    <property type="nucleotide sequence ID" value="XM_025211167.1"/>
</dbReference>
<evidence type="ECO:0000256" key="14">
    <source>
        <dbReference type="PIRSR" id="PIRSR602401-1"/>
    </source>
</evidence>
<keyword evidence="13 16" id="KW-0472">Membrane</keyword>
<sequence>MDTQEATTVFLVLCISCFLFFASWRKRSGNGKLPPGPVSFPIVGNALQLKTKNLSRTLHKLSETYGPVFTVHFGSERVVALHGYEAVKEALIDRADKFAARGRMPIGDKFNNGLEMPFDPTFLLSCAVSNIICSIIFGKHRDYEDRKFLTLMGLMNDIFHVVSSHWGQLYQLFPSLMDVLPGPHKRMFKNVDELKKFISEEVKKHQDSLDPSSPQDIIDCFLTKMEQDKHNDKSEFYLENLVATTFDLFIAGTETPSTTLRYGLLILLKYPEIQEKVQKEIDFVIGRTQSACMANRSQMPYTDAVVHEIQRFIAVIPLGLPHTVSQDTPFRQYIIPKGTTIYPILSSVLHDSKEFPDPEQFNPEHFLNENGTFRKSNFFMPFSAGKRICLGESLARMEIFLILVTILQNFTLKPLIDPKEIDISPEMSGFGNAPKPYQLCVLPR</sequence>
<dbReference type="FunFam" id="1.10.630.10:FF:000238">
    <property type="entry name" value="Cytochrome P450 2A6"/>
    <property type="match status" value="1"/>
</dbReference>
<dbReference type="InterPro" id="IPR017972">
    <property type="entry name" value="Cyt_P450_CS"/>
</dbReference>
<evidence type="ECO:0000256" key="13">
    <source>
        <dbReference type="ARBA" id="ARBA00023136"/>
    </source>
</evidence>
<evidence type="ECO:0000256" key="2">
    <source>
        <dbReference type="ARBA" id="ARBA00004174"/>
    </source>
</evidence>
<keyword evidence="11 14" id="KW-0408">Iron</keyword>
<keyword evidence="16" id="KW-1133">Transmembrane helix</keyword>
<comment type="cofactor">
    <cofactor evidence="1 14">
        <name>heme</name>
        <dbReference type="ChEBI" id="CHEBI:30413"/>
    </cofactor>
</comment>
<reference evidence="18" key="1">
    <citation type="submission" date="2025-08" db="UniProtKB">
        <authorList>
            <consortium name="RefSeq"/>
        </authorList>
    </citation>
    <scope>IDENTIFICATION</scope>
</reference>
<evidence type="ECO:0000256" key="15">
    <source>
        <dbReference type="RuleBase" id="RU000461"/>
    </source>
</evidence>